<sequence length="255" mass="26267">MRREQLTVHELTVDTIIPGANATGINIAAGCTNAILFGSYTPDSGGSSGAALLRAGTYTVPLTESTNYQGGIFRMYLETSGVSSYNKGAFICLKTTGAKGIHGVCSLVEVLAQAAAGPTSVYAGQFVAHLNSATAKIASSGALPELVGLWTKITSNVGSTIAASTVACALWVDNQLNGTVSGEEYGIFATCGGSKVDAFIGFETTSSGWTNLFYFDETAYDQDPVGTATVSGGTADKYLKVSLNGTAYGIQLYAI</sequence>
<proteinExistence type="predicted"/>
<organism evidence="1">
    <name type="scientific">viral metagenome</name>
    <dbReference type="NCBI Taxonomy" id="1070528"/>
    <lineage>
        <taxon>unclassified sequences</taxon>
        <taxon>metagenomes</taxon>
        <taxon>organismal metagenomes</taxon>
    </lineage>
</organism>
<evidence type="ECO:0000313" key="1">
    <source>
        <dbReference type="EMBL" id="QJA74315.1"/>
    </source>
</evidence>
<accession>A0A6M3K0H2</accession>
<dbReference type="EMBL" id="MT142089">
    <property type="protein sequence ID" value="QJA74315.1"/>
    <property type="molecule type" value="Genomic_DNA"/>
</dbReference>
<gene>
    <name evidence="1" type="ORF">MM415A02049_0011</name>
</gene>
<dbReference type="PROSITE" id="PS51257">
    <property type="entry name" value="PROKAR_LIPOPROTEIN"/>
    <property type="match status" value="1"/>
</dbReference>
<protein>
    <submittedName>
        <fullName evidence="1">Uncharacterized protein</fullName>
    </submittedName>
</protein>
<name>A0A6M3K0H2_9ZZZZ</name>
<dbReference type="AlphaFoldDB" id="A0A6M3K0H2"/>
<reference evidence="1" key="1">
    <citation type="submission" date="2020-03" db="EMBL/GenBank/DDBJ databases">
        <title>The deep terrestrial virosphere.</title>
        <authorList>
            <person name="Holmfeldt K."/>
            <person name="Nilsson E."/>
            <person name="Simone D."/>
            <person name="Lopez-Fernandez M."/>
            <person name="Wu X."/>
            <person name="de Brujin I."/>
            <person name="Lundin D."/>
            <person name="Andersson A."/>
            <person name="Bertilsson S."/>
            <person name="Dopson M."/>
        </authorList>
    </citation>
    <scope>NUCLEOTIDE SEQUENCE</scope>
    <source>
        <strain evidence="1">MM415A02049</strain>
    </source>
</reference>